<accession>A0A1H2VWI3</accession>
<feature type="transmembrane region" description="Helical" evidence="1">
    <location>
        <begin position="6"/>
        <end position="28"/>
    </location>
</feature>
<reference evidence="2 3" key="1">
    <citation type="submission" date="2016-10" db="EMBL/GenBank/DDBJ databases">
        <authorList>
            <person name="de Groot N.N."/>
        </authorList>
    </citation>
    <scope>NUCLEOTIDE SEQUENCE [LARGE SCALE GENOMIC DNA]</scope>
    <source>
        <strain evidence="2 3">DSM 24956</strain>
    </source>
</reference>
<dbReference type="RefSeq" id="WP_090120535.1">
    <property type="nucleotide sequence ID" value="NZ_FNNJ01000002.1"/>
</dbReference>
<gene>
    <name evidence="2" type="ORF">SAMN05444411_10248</name>
</gene>
<dbReference type="STRING" id="762486.SAMN05444411_10248"/>
<keyword evidence="1" id="KW-1133">Transmembrane helix</keyword>
<keyword evidence="1" id="KW-0472">Membrane</keyword>
<keyword evidence="3" id="KW-1185">Reference proteome</keyword>
<dbReference type="AlphaFoldDB" id="A0A1H2VWI3"/>
<evidence type="ECO:0000313" key="2">
    <source>
        <dbReference type="EMBL" id="SDW72314.1"/>
    </source>
</evidence>
<evidence type="ECO:0000313" key="3">
    <source>
        <dbReference type="Proteomes" id="UP000199595"/>
    </source>
</evidence>
<dbReference type="InterPro" id="IPR008620">
    <property type="entry name" value="FixH"/>
</dbReference>
<sequence length="149" mass="17584">MKFKFTWPMGIIIALVSFMIFISTFLYLSFTPKYSHNLTSEDYYKDELNYQQEIDLEERGNSLKENVSIKKVEKGLLISFPSEFEPSKISGTISFKRLSNEKIDFTKPIKLKTNKLLISDDILVEGRWDVNINWNVNEVSYLYKEKLIY</sequence>
<organism evidence="2 3">
    <name type="scientific">Lutibacter oricola</name>
    <dbReference type="NCBI Taxonomy" id="762486"/>
    <lineage>
        <taxon>Bacteria</taxon>
        <taxon>Pseudomonadati</taxon>
        <taxon>Bacteroidota</taxon>
        <taxon>Flavobacteriia</taxon>
        <taxon>Flavobacteriales</taxon>
        <taxon>Flavobacteriaceae</taxon>
        <taxon>Lutibacter</taxon>
    </lineage>
</organism>
<dbReference type="EMBL" id="FNNJ01000002">
    <property type="protein sequence ID" value="SDW72314.1"/>
    <property type="molecule type" value="Genomic_DNA"/>
</dbReference>
<dbReference type="Proteomes" id="UP000199595">
    <property type="component" value="Unassembled WGS sequence"/>
</dbReference>
<evidence type="ECO:0000256" key="1">
    <source>
        <dbReference type="SAM" id="Phobius"/>
    </source>
</evidence>
<protein>
    <submittedName>
        <fullName evidence="2">FixH protein</fullName>
    </submittedName>
</protein>
<keyword evidence="1" id="KW-0812">Transmembrane</keyword>
<dbReference type="OrthoDB" id="1493774at2"/>
<proteinExistence type="predicted"/>
<name>A0A1H2VWI3_9FLAO</name>
<dbReference type="Pfam" id="PF05751">
    <property type="entry name" value="FixH"/>
    <property type="match status" value="1"/>
</dbReference>